<feature type="compositionally biased region" description="Basic and acidic residues" evidence="1">
    <location>
        <begin position="17"/>
        <end position="40"/>
    </location>
</feature>
<accession>A0ABD3GR57</accession>
<proteinExistence type="predicted"/>
<dbReference type="Proteomes" id="UP001633002">
    <property type="component" value="Unassembled WGS sequence"/>
</dbReference>
<organism evidence="2 3">
    <name type="scientific">Riccia sorocarpa</name>
    <dbReference type="NCBI Taxonomy" id="122646"/>
    <lineage>
        <taxon>Eukaryota</taxon>
        <taxon>Viridiplantae</taxon>
        <taxon>Streptophyta</taxon>
        <taxon>Embryophyta</taxon>
        <taxon>Marchantiophyta</taxon>
        <taxon>Marchantiopsida</taxon>
        <taxon>Marchantiidae</taxon>
        <taxon>Marchantiales</taxon>
        <taxon>Ricciaceae</taxon>
        <taxon>Riccia</taxon>
    </lineage>
</organism>
<protein>
    <submittedName>
        <fullName evidence="2">Uncharacterized protein</fullName>
    </submittedName>
</protein>
<dbReference type="EMBL" id="JBJQOH010000007">
    <property type="protein sequence ID" value="KAL3680952.1"/>
    <property type="molecule type" value="Genomic_DNA"/>
</dbReference>
<comment type="caution">
    <text evidence="2">The sequence shown here is derived from an EMBL/GenBank/DDBJ whole genome shotgun (WGS) entry which is preliminary data.</text>
</comment>
<gene>
    <name evidence="2" type="ORF">R1sor_023908</name>
</gene>
<name>A0ABD3GR57_9MARC</name>
<evidence type="ECO:0000313" key="3">
    <source>
        <dbReference type="Proteomes" id="UP001633002"/>
    </source>
</evidence>
<reference evidence="2 3" key="1">
    <citation type="submission" date="2024-09" db="EMBL/GenBank/DDBJ databases">
        <title>Chromosome-scale assembly of Riccia sorocarpa.</title>
        <authorList>
            <person name="Paukszto L."/>
        </authorList>
    </citation>
    <scope>NUCLEOTIDE SEQUENCE [LARGE SCALE GENOMIC DNA]</scope>
    <source>
        <strain evidence="2">LP-2024</strain>
        <tissue evidence="2">Aerial parts of the thallus</tissue>
    </source>
</reference>
<keyword evidence="3" id="KW-1185">Reference proteome</keyword>
<evidence type="ECO:0000256" key="1">
    <source>
        <dbReference type="SAM" id="MobiDB-lite"/>
    </source>
</evidence>
<dbReference type="AlphaFoldDB" id="A0ABD3GR57"/>
<sequence length="144" mass="15623">MASEQFDAVRAPSDDVMSSKDQKSEVSRLDERDEAVKKLDGSAVRTNSNGGNPDVHQVSKEKMEDVMEEGDTAMKLAQQDKAKEPPGCWSLVKLYMVLQNDLVSSAIVAECRNQGGAGAPAAGGLRSLEKRGLSVFMDMLSRNF</sequence>
<feature type="region of interest" description="Disordered" evidence="1">
    <location>
        <begin position="1"/>
        <end position="68"/>
    </location>
</feature>
<evidence type="ECO:0000313" key="2">
    <source>
        <dbReference type="EMBL" id="KAL3680952.1"/>
    </source>
</evidence>